<dbReference type="AlphaFoldDB" id="A0A812IAB4"/>
<dbReference type="Proteomes" id="UP000604046">
    <property type="component" value="Unassembled WGS sequence"/>
</dbReference>
<accession>A0A812IAB4</accession>
<sequence>MASGWPRVEMLGGSEPGPETQQEMVELAKAAEREQEELRRLEDGSQEREEQEEHEEGGESETASQEASLQASQEPSRAEEFGQPRPLSTQDVERHRTSWPGVPGNASEPSEPEVLSVQVSSSQMVPVKLELQATEAEHEMRRLREPAFRAWQQVAPRLYHAADRSAADRRVPQVELEPRALPTCLEDWKSAGPWAFFTALTDSEWKSRGYELAKRTHLEKPGQAIKVIRNRPNAIFSAENTKRSYTDWSYPIHFVWAKDVSQELLAELCLAATRRQAGLEEGALLCLSSPFLSSEHIFVAVSSSRQCCFEQTRVFQTDVKIKEEPVDLAKSDSGDDASLASFTPIHAKAQPRRPPLEAQARQPSPGNTGSAPPSRQSRGSRGSGSRRNSGSRRRSEQSGRSRQSGQSGRR</sequence>
<feature type="compositionally biased region" description="Polar residues" evidence="1">
    <location>
        <begin position="361"/>
        <end position="373"/>
    </location>
</feature>
<evidence type="ECO:0000256" key="1">
    <source>
        <dbReference type="SAM" id="MobiDB-lite"/>
    </source>
</evidence>
<feature type="compositionally biased region" description="Low complexity" evidence="1">
    <location>
        <begin position="400"/>
        <end position="410"/>
    </location>
</feature>
<feature type="region of interest" description="Disordered" evidence="1">
    <location>
        <begin position="1"/>
        <end position="114"/>
    </location>
</feature>
<comment type="caution">
    <text evidence="2">The sequence shown here is derived from an EMBL/GenBank/DDBJ whole genome shotgun (WGS) entry which is preliminary data.</text>
</comment>
<name>A0A812IAB4_9DINO</name>
<feature type="compositionally biased region" description="Acidic residues" evidence="1">
    <location>
        <begin position="49"/>
        <end position="59"/>
    </location>
</feature>
<keyword evidence="3" id="KW-1185">Reference proteome</keyword>
<proteinExistence type="predicted"/>
<feature type="compositionally biased region" description="Basic and acidic residues" evidence="1">
    <location>
        <begin position="29"/>
        <end position="48"/>
    </location>
</feature>
<reference evidence="2" key="1">
    <citation type="submission" date="2021-02" db="EMBL/GenBank/DDBJ databases">
        <authorList>
            <person name="Dougan E. K."/>
            <person name="Rhodes N."/>
            <person name="Thang M."/>
            <person name="Chan C."/>
        </authorList>
    </citation>
    <scope>NUCLEOTIDE SEQUENCE</scope>
</reference>
<dbReference type="EMBL" id="CAJNDS010000202">
    <property type="protein sequence ID" value="CAE7027276.1"/>
    <property type="molecule type" value="Genomic_DNA"/>
</dbReference>
<feature type="compositionally biased region" description="Polar residues" evidence="1">
    <location>
        <begin position="62"/>
        <end position="75"/>
    </location>
</feature>
<protein>
    <submittedName>
        <fullName evidence="2">Uncharacterized protein</fullName>
    </submittedName>
</protein>
<feature type="region of interest" description="Disordered" evidence="1">
    <location>
        <begin position="345"/>
        <end position="410"/>
    </location>
</feature>
<feature type="compositionally biased region" description="Low complexity" evidence="1">
    <location>
        <begin position="374"/>
        <end position="388"/>
    </location>
</feature>
<gene>
    <name evidence="2" type="ORF">SNAT2548_LOCUS3337</name>
</gene>
<organism evidence="2 3">
    <name type="scientific">Symbiodinium natans</name>
    <dbReference type="NCBI Taxonomy" id="878477"/>
    <lineage>
        <taxon>Eukaryota</taxon>
        <taxon>Sar</taxon>
        <taxon>Alveolata</taxon>
        <taxon>Dinophyceae</taxon>
        <taxon>Suessiales</taxon>
        <taxon>Symbiodiniaceae</taxon>
        <taxon>Symbiodinium</taxon>
    </lineage>
</organism>
<evidence type="ECO:0000313" key="3">
    <source>
        <dbReference type="Proteomes" id="UP000604046"/>
    </source>
</evidence>
<evidence type="ECO:0000313" key="2">
    <source>
        <dbReference type="EMBL" id="CAE7027276.1"/>
    </source>
</evidence>